<dbReference type="EMBL" id="MN988483">
    <property type="protein sequence ID" value="QIG67733.1"/>
    <property type="molecule type" value="Genomic_DNA"/>
</dbReference>
<gene>
    <name evidence="1" type="ORF">EVB52_032</name>
</gene>
<proteinExistence type="predicted"/>
<accession>A0A7S5UU41</accession>
<reference evidence="1" key="1">
    <citation type="submission" date="2020-01" db="EMBL/GenBank/DDBJ databases">
        <title>Patterns of diversity and host range of bacteriophage communities associated with bean-nodulatin bacteria.</title>
        <authorList>
            <person name="Vann Cauwenberghe J."/>
            <person name="Santamaria R.I."/>
            <person name="Bustos P."/>
            <person name="Juarez S."/>
            <person name="Gonzalez V."/>
        </authorList>
    </citation>
    <scope>NUCLEOTIDE SEQUENCE</scope>
</reference>
<keyword evidence="2" id="KW-1185">Reference proteome</keyword>
<organism evidence="1 2">
    <name type="scientific">Rhizobium phage RHph_Y38</name>
    <dbReference type="NCBI Taxonomy" id="2509781"/>
    <lineage>
        <taxon>Viruses</taxon>
        <taxon>Duplodnaviria</taxon>
        <taxon>Heunggongvirae</taxon>
        <taxon>Uroviricota</taxon>
        <taxon>Caudoviricetes</taxon>
        <taxon>Schitoviridae</taxon>
        <taxon>Demetervirinae</taxon>
        <taxon>Acanvirus</taxon>
        <taxon>Acanvirus Y38</taxon>
    </lineage>
</organism>
<evidence type="ECO:0000313" key="1">
    <source>
        <dbReference type="EMBL" id="QIG67733.1"/>
    </source>
</evidence>
<evidence type="ECO:0000313" key="2">
    <source>
        <dbReference type="Proteomes" id="UP000656987"/>
    </source>
</evidence>
<protein>
    <submittedName>
        <fullName evidence="1">Uncharacterized protein</fullName>
    </submittedName>
</protein>
<name>A0A7S5UU41_9CAUD</name>
<dbReference type="Proteomes" id="UP000656987">
    <property type="component" value="Segment"/>
</dbReference>
<sequence>MENQKGEIVFGQKAIDAFNPDTTVNGKRVMESRNFVIDDFINEVLQDPQANAVEHNPGKHFIAVDYNSLEERVLIHYIINSRGTATLSKILVGLEEISLDMLYGSEKLGLPDKDIQRIYNVYGSSKKDPYRIRSNERNRVGDYRYDYGRNHHPRSPRKR</sequence>